<dbReference type="GO" id="GO:0004930">
    <property type="term" value="F:G protein-coupled receptor activity"/>
    <property type="evidence" value="ECO:0007669"/>
    <property type="project" value="UniProtKB-KW"/>
</dbReference>
<dbReference type="GO" id="GO:0007166">
    <property type="term" value="P:cell surface receptor signaling pathway"/>
    <property type="evidence" value="ECO:0007669"/>
    <property type="project" value="InterPro"/>
</dbReference>
<dbReference type="InterPro" id="IPR000832">
    <property type="entry name" value="GPCR_2_secretin-like"/>
</dbReference>
<feature type="compositionally biased region" description="Low complexity" evidence="17">
    <location>
        <begin position="1100"/>
        <end position="1109"/>
    </location>
</feature>
<evidence type="ECO:0000259" key="19">
    <source>
        <dbReference type="PROSITE" id="PS50221"/>
    </source>
</evidence>
<evidence type="ECO:0000256" key="9">
    <source>
        <dbReference type="ARBA" id="ARBA00023136"/>
    </source>
</evidence>
<dbReference type="Gene3D" id="2.60.220.50">
    <property type="match status" value="1"/>
</dbReference>
<feature type="transmembrane region" description="Helical" evidence="18">
    <location>
        <begin position="874"/>
        <end position="898"/>
    </location>
</feature>
<feature type="transmembrane region" description="Helical" evidence="18">
    <location>
        <begin position="1010"/>
        <end position="1028"/>
    </location>
</feature>
<feature type="region of interest" description="Disordered" evidence="17">
    <location>
        <begin position="1085"/>
        <end position="1109"/>
    </location>
</feature>
<dbReference type="SMART" id="SM00303">
    <property type="entry name" value="GPS"/>
    <property type="match status" value="1"/>
</dbReference>
<evidence type="ECO:0000256" key="7">
    <source>
        <dbReference type="ARBA" id="ARBA00022989"/>
    </source>
</evidence>
<dbReference type="GO" id="GO:0016324">
    <property type="term" value="C:apical plasma membrane"/>
    <property type="evidence" value="ECO:0007669"/>
    <property type="project" value="UniProtKB-SubCell"/>
</dbReference>
<dbReference type="Gene3D" id="1.20.1070.10">
    <property type="entry name" value="Rhodopsin 7-helix transmembrane proteins"/>
    <property type="match status" value="1"/>
</dbReference>
<evidence type="ECO:0000256" key="1">
    <source>
        <dbReference type="ARBA" id="ARBA00004424"/>
    </source>
</evidence>
<sequence length="1150" mass="124810">MVLLTGIYYWVDVTVDVSGEETKDESDIRSWLFQLLDDHLDSCTYSDSPPGCPSHDSMTTVTPRYNSTTTISYNVAIASLTHNYTYNHITTKTTMLYNIAMDVKVICLNKTGIRTTWCAVLLRVEQPVRPCCLLQTLCQAGNQSHNISTTAHTVERIAGSTVAVDRSTDVYYMMGITVSISGEKTNESDVRFWDDLVCCPVEGGAAGPPLLPPPDALPGREPVPQHQRRRTHSEEDRRTRCNVIIGFSRELPVCAVSSALRTLEQGRNVFVLLKERCAMPVSGATTTMSPQQNTTAAILPFSSFMNTTSSPGNTTSSPGNTTSNPGNTTSNPGNMTSSPGNTTSSPGNTTSSPGNTTSNPGNTTSSSLNATSSPGNTTSSPENTTSSPENTTSSSFYATSSPGNMTSSPENTTSSSLYATSSPGNMTSSPGNTTSISVNTTSTSGPNVTVTAQPNTSLNKKTTTNGTLTTALNGSVAATGSPPTLPTTVSTTTDLSNEAAADHLLELSGNVSQLNSSQVDQLVSQLESLVAGPNISLALGNTTVQIVSNLLGASPDALASSSIRIQKIVDSVGLKLVVQADTVILLSDALALSVKPVDGANFKETFFSIADPTDVNVRENVRRSRSVKATVPQGSIRLPPTLTGQLSSQQQHQASRVQFNFYQKGSVFQCSFLFQSCSFLFQDRNLGTRKLISGILGASVANLSLTGLQDNITVNLRNTEPIPGNHVAICVFWDFDFNSGSGGWNSDGCLLQNSTDRETICSCNHLTSFGILLDLSREPITDRTQANILTYITYIGCGVSAIFLCLTLLTYLLFDVTAQPTSPLRHDRKLRKDMPSKILIQLSLALLLLNLVFLVDAWLALYPEAEGLCISTAWFLHYFLLASFTWMGLEAVHMYLALVKVFNTYVSHYMLKFSVVGWGVPMAVVIIVIAVDKDNYGLVTYGKFSDGSSDGFCWLRSDVAFYVAVVAYFCVMFAFNFVMFVVVMVQLHRILRQNPHSAQHSSLLQDMRKVAGLTVLLGLTWGFAFFAWGPVNLAFMYLFAIFNSLQGFFIFVFHCAVKENVRRQWRTYFCCGKLRLAENSDWSRTATQNIQKPSRTGLTSLSSSQSNNSSNSFLAREARQQLDGIGEPTPSSLRFHRSPQRLLPNSKLNR</sequence>
<dbReference type="InterPro" id="IPR000203">
    <property type="entry name" value="GPS"/>
</dbReference>
<dbReference type="PROSITE" id="PS00650">
    <property type="entry name" value="G_PROTEIN_RECEP_F2_2"/>
    <property type="match status" value="1"/>
</dbReference>
<protein>
    <recommendedName>
        <fullName evidence="14">Adhesion G-protein coupled receptor G2</fullName>
    </recommendedName>
    <alternativeName>
        <fullName evidence="15">G-protein coupled receptor 64</fullName>
    </alternativeName>
</protein>
<evidence type="ECO:0000256" key="2">
    <source>
        <dbReference type="ARBA" id="ARBA00007343"/>
    </source>
</evidence>
<dbReference type="FunFam" id="1.20.1070.10:FF:000043">
    <property type="entry name" value="adhesion G-protein coupled receptor G2 isoform X1"/>
    <property type="match status" value="1"/>
</dbReference>
<keyword evidence="8" id="KW-0297">G-protein coupled receptor</keyword>
<feature type="transmembrane region" description="Helical" evidence="18">
    <location>
        <begin position="910"/>
        <end position="931"/>
    </location>
</feature>
<evidence type="ECO:0000256" key="14">
    <source>
        <dbReference type="ARBA" id="ARBA00069918"/>
    </source>
</evidence>
<feature type="domain" description="G-protein coupled receptors family 2 profile 2" evidence="20">
    <location>
        <begin position="789"/>
        <end position="1058"/>
    </location>
</feature>
<comment type="subunit">
    <text evidence="16">Heterodimer of 2 chains generated by proteolytic processing; the large extracellular N-terminal fragment and the membrane-bound C-terminal fragment predominantly remain associated and non-covalently linked. Interacts with CFTR.</text>
</comment>
<feature type="compositionally biased region" description="Low complexity" evidence="17">
    <location>
        <begin position="305"/>
        <end position="395"/>
    </location>
</feature>
<dbReference type="SUPFAM" id="SSF81321">
    <property type="entry name" value="Family A G protein-coupled receptor-like"/>
    <property type="match status" value="1"/>
</dbReference>
<dbReference type="Proteomes" id="UP001174136">
    <property type="component" value="Unassembled WGS sequence"/>
</dbReference>
<evidence type="ECO:0000256" key="13">
    <source>
        <dbReference type="ARBA" id="ARBA00023224"/>
    </source>
</evidence>
<dbReference type="PANTHER" id="PTHR12011">
    <property type="entry name" value="ADHESION G-PROTEIN COUPLED RECEPTOR"/>
    <property type="match status" value="1"/>
</dbReference>
<keyword evidence="10" id="KW-1015">Disulfide bond</keyword>
<feature type="compositionally biased region" description="Polar residues" evidence="17">
    <location>
        <begin position="445"/>
        <end position="454"/>
    </location>
</feature>
<feature type="compositionally biased region" description="Polar residues" evidence="17">
    <location>
        <begin position="396"/>
        <end position="431"/>
    </location>
</feature>
<comment type="caution">
    <text evidence="21">The sequence shown here is derived from an EMBL/GenBank/DDBJ whole genome shotgun (WGS) entry which is preliminary data.</text>
</comment>
<feature type="transmembrane region" description="Helical" evidence="18">
    <location>
        <begin position="791"/>
        <end position="817"/>
    </location>
</feature>
<comment type="subcellular location">
    <subcellularLocation>
        <location evidence="1">Apical cell membrane</location>
        <topology evidence="1">Multi-pass membrane protein</topology>
    </subcellularLocation>
</comment>
<feature type="transmembrane region" description="Helical" evidence="18">
    <location>
        <begin position="1034"/>
        <end position="1057"/>
    </location>
</feature>
<dbReference type="PANTHER" id="PTHR12011:SF264">
    <property type="entry name" value="ADHESION G-PROTEIN COUPLED RECEPTOR G2"/>
    <property type="match status" value="1"/>
</dbReference>
<dbReference type="PROSITE" id="PS50221">
    <property type="entry name" value="GAIN_B"/>
    <property type="match status" value="1"/>
</dbReference>
<feature type="region of interest" description="Disordered" evidence="17">
    <location>
        <begin position="209"/>
        <end position="237"/>
    </location>
</feature>
<dbReference type="PROSITE" id="PS50261">
    <property type="entry name" value="G_PROTEIN_RECEP_F2_4"/>
    <property type="match status" value="1"/>
</dbReference>
<feature type="region of interest" description="Disordered" evidence="17">
    <location>
        <begin position="303"/>
        <end position="465"/>
    </location>
</feature>
<accession>A0AA47P1C9</accession>
<keyword evidence="5 18" id="KW-0812">Transmembrane</keyword>
<evidence type="ECO:0000256" key="17">
    <source>
        <dbReference type="SAM" id="MobiDB-lite"/>
    </source>
</evidence>
<name>A0AA47P1C9_MERPO</name>
<keyword evidence="11 21" id="KW-0675">Receptor</keyword>
<keyword evidence="3" id="KW-1003">Cell membrane</keyword>
<evidence type="ECO:0000313" key="21">
    <source>
        <dbReference type="EMBL" id="KAK0144830.1"/>
    </source>
</evidence>
<dbReference type="Pfam" id="PF26574">
    <property type="entry name" value="GAIN_ADGRG2"/>
    <property type="match status" value="1"/>
</dbReference>
<feature type="domain" description="GAIN-B" evidence="19">
    <location>
        <begin position="605"/>
        <end position="779"/>
    </location>
</feature>
<keyword evidence="6" id="KW-0732">Signal</keyword>
<proteinExistence type="inferred from homology"/>
<evidence type="ECO:0000256" key="16">
    <source>
        <dbReference type="ARBA" id="ARBA00093560"/>
    </source>
</evidence>
<feature type="transmembrane region" description="Helical" evidence="18">
    <location>
        <begin position="959"/>
        <end position="985"/>
    </location>
</feature>
<keyword evidence="13" id="KW-0807">Transducer</keyword>
<feature type="compositionally biased region" description="Low complexity" evidence="17">
    <location>
        <begin position="455"/>
        <end position="465"/>
    </location>
</feature>
<dbReference type="PRINTS" id="PR00249">
    <property type="entry name" value="GPCRSECRETIN"/>
</dbReference>
<dbReference type="InterPro" id="IPR046338">
    <property type="entry name" value="GAIN_dom_sf"/>
</dbReference>
<evidence type="ECO:0000256" key="12">
    <source>
        <dbReference type="ARBA" id="ARBA00023180"/>
    </source>
</evidence>
<evidence type="ECO:0000256" key="15">
    <source>
        <dbReference type="ARBA" id="ARBA00083924"/>
    </source>
</evidence>
<evidence type="ECO:0000256" key="4">
    <source>
        <dbReference type="ARBA" id="ARBA00022553"/>
    </source>
</evidence>
<keyword evidence="7 18" id="KW-1133">Transmembrane helix</keyword>
<organism evidence="21 22">
    <name type="scientific">Merluccius polli</name>
    <name type="common">Benguela hake</name>
    <name type="synonym">Merluccius cadenati</name>
    <dbReference type="NCBI Taxonomy" id="89951"/>
    <lineage>
        <taxon>Eukaryota</taxon>
        <taxon>Metazoa</taxon>
        <taxon>Chordata</taxon>
        <taxon>Craniata</taxon>
        <taxon>Vertebrata</taxon>
        <taxon>Euteleostomi</taxon>
        <taxon>Actinopterygii</taxon>
        <taxon>Neopterygii</taxon>
        <taxon>Teleostei</taxon>
        <taxon>Neoteleostei</taxon>
        <taxon>Acanthomorphata</taxon>
        <taxon>Zeiogadaria</taxon>
        <taxon>Gadariae</taxon>
        <taxon>Gadiformes</taxon>
        <taxon>Gadoidei</taxon>
        <taxon>Merlucciidae</taxon>
        <taxon>Merluccius</taxon>
    </lineage>
</organism>
<evidence type="ECO:0000256" key="11">
    <source>
        <dbReference type="ARBA" id="ARBA00023170"/>
    </source>
</evidence>
<dbReference type="FunFam" id="2.60.220.50:FF:000003">
    <property type="entry name" value="adhesion G-protein coupled receptor G2 isoform X2"/>
    <property type="match status" value="1"/>
</dbReference>
<gene>
    <name evidence="21" type="primary">Adgrg2_0</name>
    <name evidence="21" type="ORF">N1851_016598</name>
</gene>
<keyword evidence="9 18" id="KW-0472">Membrane</keyword>
<comment type="similarity">
    <text evidence="2">Belongs to the G-protein coupled receptor 2 family. Adhesion G-protein coupled receptor (ADGR) subfamily.</text>
</comment>
<feature type="compositionally biased region" description="Low complexity" evidence="17">
    <location>
        <begin position="432"/>
        <end position="444"/>
    </location>
</feature>
<dbReference type="GO" id="GO:0007189">
    <property type="term" value="P:adenylate cyclase-activating G protein-coupled receptor signaling pathway"/>
    <property type="evidence" value="ECO:0007669"/>
    <property type="project" value="TreeGrafter"/>
</dbReference>
<keyword evidence="12" id="KW-0325">Glycoprotein</keyword>
<dbReference type="InterPro" id="IPR058857">
    <property type="entry name" value="GAIN_ADGRG2/6"/>
</dbReference>
<dbReference type="EMBL" id="JAOPHQ010002962">
    <property type="protein sequence ID" value="KAK0144830.1"/>
    <property type="molecule type" value="Genomic_DNA"/>
</dbReference>
<dbReference type="Pfam" id="PF00002">
    <property type="entry name" value="7tm_2"/>
    <property type="match status" value="1"/>
</dbReference>
<reference evidence="21" key="1">
    <citation type="journal article" date="2023" name="Front. Mar. Sci.">
        <title>A new Merluccius polli reference genome to investigate the effects of global change in West African waters.</title>
        <authorList>
            <person name="Mateo J.L."/>
            <person name="Blanco-Fernandez C."/>
            <person name="Garcia-Vazquez E."/>
            <person name="Machado-Schiaffino G."/>
        </authorList>
    </citation>
    <scope>NUCLEOTIDE SEQUENCE</scope>
    <source>
        <strain evidence="21">C29</strain>
        <tissue evidence="21">Fin</tissue>
    </source>
</reference>
<dbReference type="InterPro" id="IPR017983">
    <property type="entry name" value="GPCR_2_secretin-like_CS"/>
</dbReference>
<evidence type="ECO:0000256" key="5">
    <source>
        <dbReference type="ARBA" id="ARBA00022692"/>
    </source>
</evidence>
<keyword evidence="22" id="KW-1185">Reference proteome</keyword>
<evidence type="ECO:0000256" key="8">
    <source>
        <dbReference type="ARBA" id="ARBA00023040"/>
    </source>
</evidence>
<dbReference type="InterPro" id="IPR057244">
    <property type="entry name" value="GAIN_B"/>
</dbReference>
<evidence type="ECO:0000256" key="6">
    <source>
        <dbReference type="ARBA" id="ARBA00022729"/>
    </source>
</evidence>
<keyword evidence="4" id="KW-0597">Phosphoprotein</keyword>
<feature type="compositionally biased region" description="Polar residues" evidence="17">
    <location>
        <begin position="1085"/>
        <end position="1099"/>
    </location>
</feature>
<feature type="transmembrane region" description="Helical" evidence="18">
    <location>
        <begin position="838"/>
        <end position="862"/>
    </location>
</feature>
<evidence type="ECO:0000313" key="22">
    <source>
        <dbReference type="Proteomes" id="UP001174136"/>
    </source>
</evidence>
<dbReference type="AlphaFoldDB" id="A0AA47P1C9"/>
<dbReference type="InterPro" id="IPR017981">
    <property type="entry name" value="GPCR_2-like_7TM"/>
</dbReference>
<evidence type="ECO:0000256" key="18">
    <source>
        <dbReference type="SAM" id="Phobius"/>
    </source>
</evidence>
<evidence type="ECO:0000259" key="20">
    <source>
        <dbReference type="PROSITE" id="PS50261"/>
    </source>
</evidence>
<evidence type="ECO:0000256" key="10">
    <source>
        <dbReference type="ARBA" id="ARBA00023157"/>
    </source>
</evidence>
<dbReference type="Pfam" id="PF01825">
    <property type="entry name" value="GPS"/>
    <property type="match status" value="1"/>
</dbReference>
<evidence type="ECO:0000256" key="3">
    <source>
        <dbReference type="ARBA" id="ARBA00022475"/>
    </source>
</evidence>